<dbReference type="PANTHER" id="PTHR34293">
    <property type="entry name" value="HTH-TYPE TRANSCRIPTIONAL REGULATOR TRMBL2"/>
    <property type="match status" value="1"/>
</dbReference>
<dbReference type="SMART" id="SM00421">
    <property type="entry name" value="HTH_LUXR"/>
    <property type="match status" value="1"/>
</dbReference>
<dbReference type="AlphaFoldDB" id="A0A1D7YAD6"/>
<evidence type="ECO:0000313" key="2">
    <source>
        <dbReference type="EMBL" id="AOR32299.1"/>
    </source>
</evidence>
<reference evidence="3" key="1">
    <citation type="submission" date="2016-09" db="EMBL/GenBank/DDBJ databases">
        <title>Streptomyces puniciscabiei strain:TW1S1 Genome sequencing and assembly.</title>
        <authorList>
            <person name="Kim M.-K."/>
            <person name="Kim S.B."/>
        </authorList>
    </citation>
    <scope>NUCLEOTIDE SEQUENCE [LARGE SCALE GENOMIC DNA]</scope>
    <source>
        <strain evidence="3">TW1S1</strain>
    </source>
</reference>
<evidence type="ECO:0000313" key="3">
    <source>
        <dbReference type="Proteomes" id="UP000094960"/>
    </source>
</evidence>
<accession>A0A1D7YAD6</accession>
<protein>
    <recommendedName>
        <fullName evidence="1">HTH luxR-type domain-containing protein</fullName>
    </recommendedName>
</protein>
<name>A0A1D7YAD6_9ACTN</name>
<dbReference type="RefSeq" id="WP_069778913.1">
    <property type="nucleotide sequence ID" value="NZ_CP017248.1"/>
</dbReference>
<dbReference type="PROSITE" id="PS50043">
    <property type="entry name" value="HTH_LUXR_2"/>
    <property type="match status" value="1"/>
</dbReference>
<gene>
    <name evidence="2" type="ORF">BFF78_15580</name>
</gene>
<keyword evidence="3" id="KW-1185">Reference proteome</keyword>
<dbReference type="KEGG" id="spun:BFF78_15580"/>
<evidence type="ECO:0000259" key="1">
    <source>
        <dbReference type="PROSITE" id="PS50043"/>
    </source>
</evidence>
<dbReference type="Pfam" id="PF00196">
    <property type="entry name" value="GerE"/>
    <property type="match status" value="1"/>
</dbReference>
<dbReference type="InterPro" id="IPR016032">
    <property type="entry name" value="Sig_transdc_resp-reg_C-effctor"/>
</dbReference>
<dbReference type="PANTHER" id="PTHR34293:SF1">
    <property type="entry name" value="HTH-TYPE TRANSCRIPTIONAL REGULATOR TRMBL2"/>
    <property type="match status" value="1"/>
</dbReference>
<dbReference type="Gene3D" id="1.10.10.10">
    <property type="entry name" value="Winged helix-like DNA-binding domain superfamily/Winged helix DNA-binding domain"/>
    <property type="match status" value="1"/>
</dbReference>
<dbReference type="CDD" id="cd06170">
    <property type="entry name" value="LuxR_C_like"/>
    <property type="match status" value="1"/>
</dbReference>
<dbReference type="InterPro" id="IPR000792">
    <property type="entry name" value="Tscrpt_reg_LuxR_C"/>
</dbReference>
<dbReference type="InterPro" id="IPR051797">
    <property type="entry name" value="TrmB-like"/>
</dbReference>
<proteinExistence type="predicted"/>
<organism evidence="2 3">
    <name type="scientific">Streptomyces fodineus</name>
    <dbReference type="NCBI Taxonomy" id="1904616"/>
    <lineage>
        <taxon>Bacteria</taxon>
        <taxon>Bacillati</taxon>
        <taxon>Actinomycetota</taxon>
        <taxon>Actinomycetes</taxon>
        <taxon>Kitasatosporales</taxon>
        <taxon>Streptomycetaceae</taxon>
        <taxon>Streptomyces</taxon>
    </lineage>
</organism>
<sequence>MAAQDLDAWAQELYRAMSRNSALGVAEAADLVRMPTARLGEAQQRLIELGLLEPAQPAAGAAQEAYPARYVTSTPEVSLARLMQRGEDIWTRMQREMQATHAAMSVVASEFTRTQAAKMQVIYADLITDRSRIDQMLSDAAESATDEILSVHGGVPHSAEALAAGRERNRRALERGVRMRTVHLASTARSPQGYAHLKALDKAGIQVRLLHHVPFRLLIVDDLFAVTPRFQDPGSPAVTLLRGREITRLLREVFEFCWLNATSFASVNEPAVQEEETEAATGQQPTAQQRVMLQMMSEGMKDESVSRKLGISVRTVGRMVNSLMAQLNVQTRYQLGVHAARMGWITGAGRDGAA</sequence>
<dbReference type="Proteomes" id="UP000094960">
    <property type="component" value="Chromosome"/>
</dbReference>
<dbReference type="SUPFAM" id="SSF46894">
    <property type="entry name" value="C-terminal effector domain of the bipartite response regulators"/>
    <property type="match status" value="1"/>
</dbReference>
<dbReference type="EMBL" id="CP017248">
    <property type="protein sequence ID" value="AOR32299.1"/>
    <property type="molecule type" value="Genomic_DNA"/>
</dbReference>
<dbReference type="GO" id="GO:0006355">
    <property type="term" value="P:regulation of DNA-templated transcription"/>
    <property type="evidence" value="ECO:0007669"/>
    <property type="project" value="InterPro"/>
</dbReference>
<dbReference type="InterPro" id="IPR036388">
    <property type="entry name" value="WH-like_DNA-bd_sf"/>
</dbReference>
<feature type="domain" description="HTH luxR-type" evidence="1">
    <location>
        <begin position="278"/>
        <end position="343"/>
    </location>
</feature>
<dbReference type="GO" id="GO:0003677">
    <property type="term" value="F:DNA binding"/>
    <property type="evidence" value="ECO:0007669"/>
    <property type="project" value="InterPro"/>
</dbReference>